<dbReference type="RefSeq" id="WP_062287785.1">
    <property type="nucleotide sequence ID" value="NZ_CP012036.1"/>
</dbReference>
<feature type="compositionally biased region" description="Basic and acidic residues" evidence="1">
    <location>
        <begin position="146"/>
        <end position="156"/>
    </location>
</feature>
<evidence type="ECO:0000313" key="3">
    <source>
        <dbReference type="Proteomes" id="UP000062645"/>
    </source>
</evidence>
<dbReference type="OrthoDB" id="516861at2"/>
<gene>
    <name evidence="2" type="ORF">ACX27_02105</name>
</gene>
<accession>A0A0M4T147</accession>
<dbReference type="Proteomes" id="UP000062645">
    <property type="component" value="Chromosome"/>
</dbReference>
<reference evidence="2 3" key="2">
    <citation type="journal article" date="2016" name="Genome Announc.">
        <title>Draft Genome Sequence of the N2-Fixing Cyanobacterium Nostoc piscinale CENA21, Isolated from the Brazilian Amazon Floodplain.</title>
        <authorList>
            <person name="Leao T."/>
            <person name="Guimaraes P.I."/>
            <person name="de Melo A.G."/>
            <person name="Ramos R.T."/>
            <person name="Leao P.N."/>
            <person name="Silva A."/>
            <person name="Fiore M.F."/>
            <person name="Schneider M.P."/>
        </authorList>
    </citation>
    <scope>NUCLEOTIDE SEQUENCE [LARGE SCALE GENOMIC DNA]</scope>
    <source>
        <strain evidence="2 3">CENA21</strain>
    </source>
</reference>
<protein>
    <submittedName>
        <fullName evidence="2">Uncharacterized protein</fullName>
    </submittedName>
</protein>
<dbReference type="PATRIC" id="fig|224013.5.peg.506"/>
<evidence type="ECO:0000256" key="1">
    <source>
        <dbReference type="SAM" id="MobiDB-lite"/>
    </source>
</evidence>
<dbReference type="KEGG" id="npz:ACX27_02105"/>
<feature type="compositionally biased region" description="Low complexity" evidence="1">
    <location>
        <begin position="132"/>
        <end position="145"/>
    </location>
</feature>
<feature type="region of interest" description="Disordered" evidence="1">
    <location>
        <begin position="34"/>
        <end position="156"/>
    </location>
</feature>
<organism evidence="2 3">
    <name type="scientific">Nostoc piscinale CENA21</name>
    <dbReference type="NCBI Taxonomy" id="224013"/>
    <lineage>
        <taxon>Bacteria</taxon>
        <taxon>Bacillati</taxon>
        <taxon>Cyanobacteriota</taxon>
        <taxon>Cyanophyceae</taxon>
        <taxon>Nostocales</taxon>
        <taxon>Nostocaceae</taxon>
        <taxon>Nostoc</taxon>
    </lineage>
</organism>
<dbReference type="EMBL" id="CP012036">
    <property type="protein sequence ID" value="ALF51916.1"/>
    <property type="molecule type" value="Genomic_DNA"/>
</dbReference>
<feature type="compositionally biased region" description="Polar residues" evidence="1">
    <location>
        <begin position="104"/>
        <end position="130"/>
    </location>
</feature>
<keyword evidence="3" id="KW-1185">Reference proteome</keyword>
<dbReference type="AlphaFoldDB" id="A0A0M4T147"/>
<evidence type="ECO:0000313" key="2">
    <source>
        <dbReference type="EMBL" id="ALF51916.1"/>
    </source>
</evidence>
<reference evidence="3" key="1">
    <citation type="submission" date="2015-07" db="EMBL/GenBank/DDBJ databases">
        <title>Genome Of Nitrogen-Fixing Cyanobacterium Nostoc piscinale CENA21 From Solimoes/Amazon River Floodplain Sediments And Comparative Genomics To Uncover Biosynthetic Natural Products Potential.</title>
        <authorList>
            <person name="Leao T.F."/>
            <person name="Leao P.N."/>
            <person name="Guimaraes P.I."/>
            <person name="de Melo A.G.C."/>
            <person name="Ramos R.T.J."/>
            <person name="Silva A."/>
            <person name="Fiore M.F."/>
            <person name="Schneider M.P.C."/>
        </authorList>
    </citation>
    <scope>NUCLEOTIDE SEQUENCE [LARGE SCALE GENOMIC DNA]</scope>
    <source>
        <strain evidence="3">CENA21</strain>
    </source>
</reference>
<name>A0A0M4T147_9NOSO</name>
<proteinExistence type="predicted"/>
<sequence>MGRWTPLILMGGGLAILLGTLLGINFPMGGGQQTASNNAPGGKTSRVLPANINVNSTAPSRGSRGLSEDRASTPQEDNVPTEARGSRSVRQENLNTNTTERRTSVAQNTTPSESFSTPDNTSSEPTTREVQSTETQSTDTITSDSESTREPIRALW</sequence>